<feature type="compositionally biased region" description="Acidic residues" evidence="1">
    <location>
        <begin position="28"/>
        <end position="38"/>
    </location>
</feature>
<evidence type="ECO:0000313" key="3">
    <source>
        <dbReference type="Proteomes" id="UP000775213"/>
    </source>
</evidence>
<evidence type="ECO:0000313" key="2">
    <source>
        <dbReference type="EMBL" id="KAH0461803.1"/>
    </source>
</evidence>
<keyword evidence="3" id="KW-1185">Reference proteome</keyword>
<gene>
    <name evidence="2" type="ORF">IEQ34_009378</name>
</gene>
<dbReference type="AlphaFoldDB" id="A0AAV7H1G0"/>
<protein>
    <recommendedName>
        <fullName evidence="4">Flocculation protein</fullName>
    </recommendedName>
</protein>
<dbReference type="PANTHER" id="PTHR36741:SF1">
    <property type="entry name" value="OS07G0100500 PROTEIN"/>
    <property type="match status" value="1"/>
</dbReference>
<evidence type="ECO:0008006" key="4">
    <source>
        <dbReference type="Google" id="ProtNLM"/>
    </source>
</evidence>
<dbReference type="PANTHER" id="PTHR36741">
    <property type="entry name" value="OS07G0100500 PROTEIN"/>
    <property type="match status" value="1"/>
</dbReference>
<organism evidence="2 3">
    <name type="scientific">Dendrobium chrysotoxum</name>
    <name type="common">Orchid</name>
    <dbReference type="NCBI Taxonomy" id="161865"/>
    <lineage>
        <taxon>Eukaryota</taxon>
        <taxon>Viridiplantae</taxon>
        <taxon>Streptophyta</taxon>
        <taxon>Embryophyta</taxon>
        <taxon>Tracheophyta</taxon>
        <taxon>Spermatophyta</taxon>
        <taxon>Magnoliopsida</taxon>
        <taxon>Liliopsida</taxon>
        <taxon>Asparagales</taxon>
        <taxon>Orchidaceae</taxon>
        <taxon>Epidendroideae</taxon>
        <taxon>Malaxideae</taxon>
        <taxon>Dendrobiinae</taxon>
        <taxon>Dendrobium</taxon>
    </lineage>
</organism>
<accession>A0AAV7H1G0</accession>
<reference evidence="2 3" key="1">
    <citation type="journal article" date="2021" name="Hortic Res">
        <title>Chromosome-scale assembly of the Dendrobium chrysotoxum genome enhances the understanding of orchid evolution.</title>
        <authorList>
            <person name="Zhang Y."/>
            <person name="Zhang G.Q."/>
            <person name="Zhang D."/>
            <person name="Liu X.D."/>
            <person name="Xu X.Y."/>
            <person name="Sun W.H."/>
            <person name="Yu X."/>
            <person name="Zhu X."/>
            <person name="Wang Z.W."/>
            <person name="Zhao X."/>
            <person name="Zhong W.Y."/>
            <person name="Chen H."/>
            <person name="Yin W.L."/>
            <person name="Huang T."/>
            <person name="Niu S.C."/>
            <person name="Liu Z.J."/>
        </authorList>
    </citation>
    <scope>NUCLEOTIDE SEQUENCE [LARGE SCALE GENOMIC DNA]</scope>
    <source>
        <strain evidence="2">Lindl</strain>
    </source>
</reference>
<proteinExistence type="predicted"/>
<feature type="compositionally biased region" description="Basic and acidic residues" evidence="1">
    <location>
        <begin position="1"/>
        <end position="23"/>
    </location>
</feature>
<name>A0AAV7H1G0_DENCH</name>
<evidence type="ECO:0000256" key="1">
    <source>
        <dbReference type="SAM" id="MobiDB-lite"/>
    </source>
</evidence>
<dbReference type="EMBL" id="JAGFBR010000009">
    <property type="protein sequence ID" value="KAH0461803.1"/>
    <property type="molecule type" value="Genomic_DNA"/>
</dbReference>
<feature type="region of interest" description="Disordered" evidence="1">
    <location>
        <begin position="1"/>
        <end position="52"/>
    </location>
</feature>
<comment type="caution">
    <text evidence="2">The sequence shown here is derived from an EMBL/GenBank/DDBJ whole genome shotgun (WGS) entry which is preliminary data.</text>
</comment>
<sequence>MVRPRREGFEEEAKGDSSDRFDLAQESEGFDESSEIDGSESSGDSIDVQNSGGLSGAFTGRIRDVLRDGADANLLLGREEVENGIFQWLQALDLQVIGGCRADERLKPLLKLNATSGAAEDQFMVQLVQHFEASEVAVLARCLCLPLVSVRVGKINKQGNMLCPTALRGFLSLTLLPSSHMRISFTGDDGCIERLALVSNDLESPSVILENISVDTSGRSFLLKFPDSQILYFWCSEKSKDDGLGLLAKMKDLLSRKPSLTCLTGISKARLDSFATHLRVYILASASAPTAASTSSSGLLMATSDFHPSSETDICFQLRSSHARIPATHVAKVHPVYQSNLSPRSNAFKDGTLRNSSTTHDVREKVRRLVGDSSFNIQPSTAAAALHDQSTSQIEGENVEKQGSHGLVLPGLTSLSTPLFSLSSTFTIPSQISNQSSFFSPYYCWCPPFPTSLQYNKTCHLPTASELMPLPPLSTLLSPAAPPESLVTSKYPLNVPEFPPLKLPSLIPDPLVHLSMPIPSLSPLPSSQQIATFTPFMSDPIVHIPVIDFCSSGQGYLVSAGPISAAIPTLPISHSSHQLLPPSESTVEKNARETLRLLMASTPTLTPPKLFNVLPEVLSNMELCGNGSSVTGNDLFEGAVVDVEWTSSVSSSLESSSTAADTSDEIYNEEMEECNCSKINNCRMFNHEPDEM</sequence>
<dbReference type="Proteomes" id="UP000775213">
    <property type="component" value="Unassembled WGS sequence"/>
</dbReference>